<dbReference type="Gene3D" id="3.40.50.12780">
    <property type="entry name" value="N-terminal domain of ligase-like"/>
    <property type="match status" value="1"/>
</dbReference>
<dbReference type="GO" id="GO:0043041">
    <property type="term" value="P:amino acid activation for nonribosomal peptide biosynthetic process"/>
    <property type="evidence" value="ECO:0007669"/>
    <property type="project" value="TreeGrafter"/>
</dbReference>
<dbReference type="Gene3D" id="3.30.300.30">
    <property type="match status" value="1"/>
</dbReference>
<gene>
    <name evidence="2" type="primary">dltA_2</name>
    <name evidence="2" type="ORF">ERS739220_00459</name>
</gene>
<comment type="caution">
    <text evidence="2">The sequence shown here is derived from an EMBL/GenBank/DDBJ whole genome shotgun (WGS) entry which is preliminary data.</text>
</comment>
<dbReference type="PANTHER" id="PTHR45527">
    <property type="entry name" value="NONRIBOSOMAL PEPTIDE SYNTHETASE"/>
    <property type="match status" value="1"/>
</dbReference>
<accession>A0A9W5AMP8</accession>
<dbReference type="PANTHER" id="PTHR45527:SF1">
    <property type="entry name" value="FATTY ACID SYNTHASE"/>
    <property type="match status" value="1"/>
</dbReference>
<dbReference type="GO" id="GO:0005737">
    <property type="term" value="C:cytoplasm"/>
    <property type="evidence" value="ECO:0007669"/>
    <property type="project" value="TreeGrafter"/>
</dbReference>
<evidence type="ECO:0000313" key="2">
    <source>
        <dbReference type="EMBL" id="CUU72857.1"/>
    </source>
</evidence>
<evidence type="ECO:0000313" key="3">
    <source>
        <dbReference type="Proteomes" id="UP000052257"/>
    </source>
</evidence>
<dbReference type="GeneID" id="29473972"/>
<dbReference type="GO" id="GO:0044550">
    <property type="term" value="P:secondary metabolite biosynthetic process"/>
    <property type="evidence" value="ECO:0007669"/>
    <property type="project" value="TreeGrafter"/>
</dbReference>
<dbReference type="InterPro" id="IPR000873">
    <property type="entry name" value="AMP-dep_synth/lig_dom"/>
</dbReference>
<protein>
    <submittedName>
        <fullName evidence="2">Amino acid adenylation protein</fullName>
        <ecNumber evidence="2">6.1.1.13</ecNumber>
    </submittedName>
</protein>
<sequence>MINILEFLENQAKNNPDKIAFKDGYNNSLSFKELLEKSKKIGSALASFKASGAVAIHAKKSCLSLCAMLGAVQVGCFYSVIEPSLPNVRKKAMREVLNPSVIICDDELFDETKDLFEDVKVLKISEILNYSIDNSILKMIRTKHISTNPLYCNFTSGSTGTPKGVLISHASVIDFIPIFCDTLGLKSSDIFANQAPFDFDVSVKDIYSTLFLGASCLLIPREYFTNAKNLMDFIEDSTVLIWAVSALVFLSVMKALSYKKPNLRKIIYSGEIMPAKHISRLSSYLENTEFINVYGPSEITCNATYHAINKDEFESGLDIIGKAFANRLIFLVDENDELIAEVGRVGQICVSGICVALGYLGGDNSMFCTNALGQRYYKTGDLGYFDEYNLLHFKGRKDHQIKRMGHRIELSEIEKMAHKLNGIEMACAIYENDKLNVYYSGSDKTGELSEFLRANLPFYMIPNKLIYLKNMPINKNGKIDRNALKEIK</sequence>
<dbReference type="EMBL" id="FAUW01000001">
    <property type="protein sequence ID" value="CUU72857.1"/>
    <property type="molecule type" value="Genomic_DNA"/>
</dbReference>
<dbReference type="RefSeq" id="WP_059427240.1">
    <property type="nucleotide sequence ID" value="NZ_FAUT01000002.1"/>
</dbReference>
<dbReference type="AlphaFoldDB" id="A0A9W5AMP8"/>
<dbReference type="InterPro" id="IPR045851">
    <property type="entry name" value="AMP-bd_C_sf"/>
</dbReference>
<dbReference type="GO" id="GO:0031177">
    <property type="term" value="F:phosphopantetheine binding"/>
    <property type="evidence" value="ECO:0007669"/>
    <property type="project" value="TreeGrafter"/>
</dbReference>
<organism evidence="2 3">
    <name type="scientific">Campylobacter hyointestinalis subsp. hyointestinalis</name>
    <dbReference type="NCBI Taxonomy" id="91352"/>
    <lineage>
        <taxon>Bacteria</taxon>
        <taxon>Pseudomonadati</taxon>
        <taxon>Campylobacterota</taxon>
        <taxon>Epsilonproteobacteria</taxon>
        <taxon>Campylobacterales</taxon>
        <taxon>Campylobacteraceae</taxon>
        <taxon>Campylobacter</taxon>
    </lineage>
</organism>
<dbReference type="Pfam" id="PF00501">
    <property type="entry name" value="AMP-binding"/>
    <property type="match status" value="1"/>
</dbReference>
<dbReference type="SUPFAM" id="SSF56801">
    <property type="entry name" value="Acetyl-CoA synthetase-like"/>
    <property type="match status" value="1"/>
</dbReference>
<reference evidence="2 3" key="1">
    <citation type="submission" date="2015-11" db="EMBL/GenBank/DDBJ databases">
        <authorList>
            <consortium name="Pathogen Informatics"/>
        </authorList>
    </citation>
    <scope>NUCLEOTIDE SEQUENCE [LARGE SCALE GENOMIC DNA]</scope>
    <source>
        <strain evidence="2 3">006A-0191</strain>
    </source>
</reference>
<feature type="domain" description="AMP-dependent synthetase/ligase" evidence="1">
    <location>
        <begin position="8"/>
        <end position="360"/>
    </location>
</feature>
<proteinExistence type="predicted"/>
<dbReference type="Proteomes" id="UP000052257">
    <property type="component" value="Unassembled WGS sequence"/>
</dbReference>
<evidence type="ECO:0000259" key="1">
    <source>
        <dbReference type="Pfam" id="PF00501"/>
    </source>
</evidence>
<keyword evidence="2" id="KW-0436">Ligase</keyword>
<dbReference type="GO" id="GO:0016874">
    <property type="term" value="F:ligase activity"/>
    <property type="evidence" value="ECO:0007669"/>
    <property type="project" value="UniProtKB-KW"/>
</dbReference>
<name>A0A9W5AMP8_CAMHY</name>
<dbReference type="EC" id="6.1.1.13" evidence="2"/>
<dbReference type="InterPro" id="IPR042099">
    <property type="entry name" value="ANL_N_sf"/>
</dbReference>